<dbReference type="RefSeq" id="WP_092056986.1">
    <property type="nucleotide sequence ID" value="NZ_FOQD01000027.1"/>
</dbReference>
<dbReference type="InterPro" id="IPR016162">
    <property type="entry name" value="Ald_DH_N"/>
</dbReference>
<dbReference type="InterPro" id="IPR016161">
    <property type="entry name" value="Ald_DH/histidinol_DH"/>
</dbReference>
<gene>
    <name evidence="7" type="ORF">SAMN05421753_1273</name>
</gene>
<dbReference type="PROSITE" id="PS00070">
    <property type="entry name" value="ALDEHYDE_DEHYDR_CYS"/>
    <property type="match status" value="1"/>
</dbReference>
<dbReference type="CDD" id="cd07095">
    <property type="entry name" value="ALDH_SGSD_AstD"/>
    <property type="match status" value="1"/>
</dbReference>
<dbReference type="InterPro" id="IPR017649">
    <property type="entry name" value="SuccinylGlu_semiald_DH_AstD"/>
</dbReference>
<dbReference type="Gene3D" id="3.40.309.10">
    <property type="entry name" value="Aldehyde Dehydrogenase, Chain A, domain 2"/>
    <property type="match status" value="1"/>
</dbReference>
<protein>
    <submittedName>
        <fullName evidence="7">Succinylglutamic semialdehyde dehydrogenase</fullName>
    </submittedName>
</protein>
<dbReference type="NCBIfam" id="NF006992">
    <property type="entry name" value="PRK09457.1"/>
    <property type="match status" value="1"/>
</dbReference>
<keyword evidence="3" id="KW-0520">NAD</keyword>
<evidence type="ECO:0000259" key="6">
    <source>
        <dbReference type="Pfam" id="PF00171"/>
    </source>
</evidence>
<dbReference type="GO" id="GO:0006527">
    <property type="term" value="P:L-arginine catabolic process"/>
    <property type="evidence" value="ECO:0007669"/>
    <property type="project" value="InterPro"/>
</dbReference>
<evidence type="ECO:0000256" key="3">
    <source>
        <dbReference type="ARBA" id="ARBA00023027"/>
    </source>
</evidence>
<name>A0A1I3T4J8_9PLAN</name>
<evidence type="ECO:0000256" key="2">
    <source>
        <dbReference type="ARBA" id="ARBA00023002"/>
    </source>
</evidence>
<dbReference type="GO" id="GO:0043824">
    <property type="term" value="F:succinylglutamate-semialdehyde dehydrogenase activity"/>
    <property type="evidence" value="ECO:0007669"/>
    <property type="project" value="InterPro"/>
</dbReference>
<dbReference type="Gene3D" id="3.40.605.10">
    <property type="entry name" value="Aldehyde Dehydrogenase, Chain A, domain 1"/>
    <property type="match status" value="1"/>
</dbReference>
<dbReference type="AlphaFoldDB" id="A0A1I3T4J8"/>
<feature type="domain" description="Aldehyde dehydrogenase" evidence="6">
    <location>
        <begin position="8"/>
        <end position="456"/>
    </location>
</feature>
<dbReference type="InterPro" id="IPR015590">
    <property type="entry name" value="Aldehyde_DH_dom"/>
</dbReference>
<sequence>MLFLNGEWRQGAGAELASFNPANEQRLWAGFGANAVDVADAVASARRALPAWRRTSIEQRSEILLAFRQQLEQHQVRLARLISEETGKPLWDAASEVQAMIGKIPVSLQALQTRRAPSEITVPGGTGSTRYKPLGVVAVFGPFNFPGHIANGQIVPALAAGNTVVFKPSELTPLVAQETVKLWEAAGLPAGVLNLVQGGRETGSELSSHPDVNGILFTGSLRTGVALQQALVGRPEVLLALELGGNNPLVVHSVQDVDAAVYWTIQSAYVTAGQRCTCARRLIVTDGNEAFVDRLISATRQIRVGAPDADPQPFFGPLINAAAAQHVLAAQKELIQSGAKLLVPARPLDLGSAYVSPGLLDVTDCELLRDEEVFGPLLQVIRVPDLNAAIDRANRTQYGLVAALFSDHREDFETFYDAVNAGLVNWNRPTTGASGQLPFGGIGRSGNHRPAGYFMIDACNSPVGTMEAPRLVLPETFSPGIVLS</sequence>
<keyword evidence="8" id="KW-1185">Reference proteome</keyword>
<keyword evidence="1" id="KW-0056">Arginine metabolism</keyword>
<dbReference type="InterPro" id="IPR016163">
    <property type="entry name" value="Ald_DH_C"/>
</dbReference>
<feature type="active site" evidence="4">
    <location>
        <position position="242"/>
    </location>
</feature>
<dbReference type="NCBIfam" id="TIGR03240">
    <property type="entry name" value="arg_catab_astD"/>
    <property type="match status" value="1"/>
</dbReference>
<evidence type="ECO:0000313" key="7">
    <source>
        <dbReference type="EMBL" id="SFJ64606.1"/>
    </source>
</evidence>
<dbReference type="InterPro" id="IPR029510">
    <property type="entry name" value="Ald_DH_CS_GLU"/>
</dbReference>
<dbReference type="InterPro" id="IPR016160">
    <property type="entry name" value="Ald_DH_CS_CYS"/>
</dbReference>
<keyword evidence="2 5" id="KW-0560">Oxidoreductase</keyword>
<accession>A0A1I3T4J8</accession>
<dbReference type="EMBL" id="FOQD01000027">
    <property type="protein sequence ID" value="SFJ64606.1"/>
    <property type="molecule type" value="Genomic_DNA"/>
</dbReference>
<dbReference type="FunFam" id="3.40.605.10:FF:000010">
    <property type="entry name" value="N-succinylglutamate 5-semialdehyde dehydrogenase"/>
    <property type="match status" value="1"/>
</dbReference>
<evidence type="ECO:0000313" key="8">
    <source>
        <dbReference type="Proteomes" id="UP000199518"/>
    </source>
</evidence>
<evidence type="ECO:0000256" key="5">
    <source>
        <dbReference type="RuleBase" id="RU003345"/>
    </source>
</evidence>
<dbReference type="SUPFAM" id="SSF53720">
    <property type="entry name" value="ALDH-like"/>
    <property type="match status" value="1"/>
</dbReference>
<dbReference type="Pfam" id="PF00171">
    <property type="entry name" value="Aldedh"/>
    <property type="match status" value="1"/>
</dbReference>
<dbReference type="PANTHER" id="PTHR11699">
    <property type="entry name" value="ALDEHYDE DEHYDROGENASE-RELATED"/>
    <property type="match status" value="1"/>
</dbReference>
<dbReference type="STRING" id="1576369.SAMN05421753_1273"/>
<evidence type="ECO:0000256" key="4">
    <source>
        <dbReference type="PROSITE-ProRule" id="PRU10007"/>
    </source>
</evidence>
<dbReference type="OrthoDB" id="4503395at2"/>
<comment type="similarity">
    <text evidence="5">Belongs to the aldehyde dehydrogenase family.</text>
</comment>
<organism evidence="7 8">
    <name type="scientific">Planctomicrobium piriforme</name>
    <dbReference type="NCBI Taxonomy" id="1576369"/>
    <lineage>
        <taxon>Bacteria</taxon>
        <taxon>Pseudomonadati</taxon>
        <taxon>Planctomycetota</taxon>
        <taxon>Planctomycetia</taxon>
        <taxon>Planctomycetales</taxon>
        <taxon>Planctomycetaceae</taxon>
        <taxon>Planctomicrobium</taxon>
    </lineage>
</organism>
<dbReference type="PROSITE" id="PS00687">
    <property type="entry name" value="ALDEHYDE_DEHYDR_GLU"/>
    <property type="match status" value="1"/>
</dbReference>
<reference evidence="8" key="1">
    <citation type="submission" date="2016-10" db="EMBL/GenBank/DDBJ databases">
        <authorList>
            <person name="Varghese N."/>
            <person name="Submissions S."/>
        </authorList>
    </citation>
    <scope>NUCLEOTIDE SEQUENCE [LARGE SCALE GENOMIC DNA]</scope>
    <source>
        <strain evidence="8">DSM 26348</strain>
    </source>
</reference>
<dbReference type="Proteomes" id="UP000199518">
    <property type="component" value="Unassembled WGS sequence"/>
</dbReference>
<evidence type="ECO:0000256" key="1">
    <source>
        <dbReference type="ARBA" id="ARBA00022503"/>
    </source>
</evidence>
<proteinExistence type="inferred from homology"/>